<dbReference type="SUPFAM" id="SSF56801">
    <property type="entry name" value="Acetyl-CoA synthetase-like"/>
    <property type="match status" value="1"/>
</dbReference>
<feature type="domain" description="AMP-binding enzyme C-terminal" evidence="2">
    <location>
        <begin position="462"/>
        <end position="539"/>
    </location>
</feature>
<dbReference type="InterPro" id="IPR042099">
    <property type="entry name" value="ANL_N_sf"/>
</dbReference>
<dbReference type="InterPro" id="IPR000873">
    <property type="entry name" value="AMP-dep_synth/lig_dom"/>
</dbReference>
<dbReference type="PROSITE" id="PS00455">
    <property type="entry name" value="AMP_BINDING"/>
    <property type="match status" value="1"/>
</dbReference>
<dbReference type="InterPro" id="IPR020845">
    <property type="entry name" value="AMP-binding_CS"/>
</dbReference>
<dbReference type="NCBIfam" id="NF006181">
    <property type="entry name" value="PRK08314.1"/>
    <property type="match status" value="1"/>
</dbReference>
<name>A0ABV7EVW3_9GAMM</name>
<dbReference type="RefSeq" id="WP_380691638.1">
    <property type="nucleotide sequence ID" value="NZ_JBHRSS010000010.1"/>
</dbReference>
<keyword evidence="3" id="KW-0436">Ligase</keyword>
<dbReference type="EMBL" id="JBHRSS010000010">
    <property type="protein sequence ID" value="MFC3106061.1"/>
    <property type="molecule type" value="Genomic_DNA"/>
</dbReference>
<gene>
    <name evidence="3" type="ORF">ACFOSU_19495</name>
</gene>
<dbReference type="Pfam" id="PF00501">
    <property type="entry name" value="AMP-binding"/>
    <property type="match status" value="1"/>
</dbReference>
<sequence length="556" mass="61345">MFDRHHGVWPANLPLHLVLPQTSLYSNLAISALRYPDRAAMIYYDSPISYRRLDAEVQALAGYLQHRGVAKGDRVLLFMQNAPQFVIAYYAILRANAVVVPVNPMNRSVELEHYAEDTGATICICGQERFEAVTPLLESGRLEHAVVASYGDYVTEDTDLDLPAEVQAAAQPIDCGDAIHWSQALHAGHAPGELEVGPDDLAVLPYSSGTTGAPKGCMHTHATVMATAVQSVYWSHSTSEGKSLATLPYFHVTGMQNGMNAPIFIGSTVVLMTRWERRTAAKLIERYRITRWTNIVTMAIDMLADPEIESFDLSSLQNIGGGGAAMPEAVSEKLFKLTGLHYVEGYGLSETIAGTHINPFDAPKPQCLGIPVFDVDSRIVDTDTLAELGPNEVGEIITRGPQVFSGYWRRPEATKAAFMALDGERFFRTGDIGYYDDEGYFFLVDRVKRMINASGYKVWPAEVESLMYRHPDIREACVISTPHERRGEGVKACVVLVDGAAGRVSGEDIRDWCKDNMAAYKVPQVVEICDSLPRSPTGKIMWRALQEQEWPEAKAG</sequence>
<dbReference type="Proteomes" id="UP001595462">
    <property type="component" value="Unassembled WGS sequence"/>
</dbReference>
<dbReference type="GO" id="GO:0016874">
    <property type="term" value="F:ligase activity"/>
    <property type="evidence" value="ECO:0007669"/>
    <property type="project" value="UniProtKB-KW"/>
</dbReference>
<organism evidence="3 4">
    <name type="scientific">Salinisphaera aquimarina</name>
    <dbReference type="NCBI Taxonomy" id="2094031"/>
    <lineage>
        <taxon>Bacteria</taxon>
        <taxon>Pseudomonadati</taxon>
        <taxon>Pseudomonadota</taxon>
        <taxon>Gammaproteobacteria</taxon>
        <taxon>Salinisphaerales</taxon>
        <taxon>Salinisphaeraceae</taxon>
        <taxon>Salinisphaera</taxon>
    </lineage>
</organism>
<proteinExistence type="predicted"/>
<accession>A0ABV7EVW3</accession>
<comment type="caution">
    <text evidence="3">The sequence shown here is derived from an EMBL/GenBank/DDBJ whole genome shotgun (WGS) entry which is preliminary data.</text>
</comment>
<dbReference type="PANTHER" id="PTHR43767:SF1">
    <property type="entry name" value="NONRIBOSOMAL PEPTIDE SYNTHASE PES1 (EUROFUNG)-RELATED"/>
    <property type="match status" value="1"/>
</dbReference>
<protein>
    <submittedName>
        <fullName evidence="3">Long-chain fatty acid--CoA ligase</fullName>
    </submittedName>
</protein>
<dbReference type="Gene3D" id="3.30.300.30">
    <property type="match status" value="1"/>
</dbReference>
<dbReference type="InterPro" id="IPR025110">
    <property type="entry name" value="AMP-bd_C"/>
</dbReference>
<evidence type="ECO:0000313" key="3">
    <source>
        <dbReference type="EMBL" id="MFC3106061.1"/>
    </source>
</evidence>
<evidence type="ECO:0000259" key="2">
    <source>
        <dbReference type="Pfam" id="PF13193"/>
    </source>
</evidence>
<dbReference type="Pfam" id="PF13193">
    <property type="entry name" value="AMP-binding_C"/>
    <property type="match status" value="1"/>
</dbReference>
<keyword evidence="4" id="KW-1185">Reference proteome</keyword>
<evidence type="ECO:0000313" key="4">
    <source>
        <dbReference type="Proteomes" id="UP001595462"/>
    </source>
</evidence>
<dbReference type="PANTHER" id="PTHR43767">
    <property type="entry name" value="LONG-CHAIN-FATTY-ACID--COA LIGASE"/>
    <property type="match status" value="1"/>
</dbReference>
<feature type="domain" description="AMP-dependent synthetase/ligase" evidence="1">
    <location>
        <begin position="31"/>
        <end position="408"/>
    </location>
</feature>
<dbReference type="InterPro" id="IPR050237">
    <property type="entry name" value="ATP-dep_AMP-bd_enzyme"/>
</dbReference>
<reference evidence="4" key="1">
    <citation type="journal article" date="2019" name="Int. J. Syst. Evol. Microbiol.">
        <title>The Global Catalogue of Microorganisms (GCM) 10K type strain sequencing project: providing services to taxonomists for standard genome sequencing and annotation.</title>
        <authorList>
            <consortium name="The Broad Institute Genomics Platform"/>
            <consortium name="The Broad Institute Genome Sequencing Center for Infectious Disease"/>
            <person name="Wu L."/>
            <person name="Ma J."/>
        </authorList>
    </citation>
    <scope>NUCLEOTIDE SEQUENCE [LARGE SCALE GENOMIC DNA]</scope>
    <source>
        <strain evidence="4">KCTC 52640</strain>
    </source>
</reference>
<dbReference type="InterPro" id="IPR045851">
    <property type="entry name" value="AMP-bd_C_sf"/>
</dbReference>
<dbReference type="Gene3D" id="3.40.50.12780">
    <property type="entry name" value="N-terminal domain of ligase-like"/>
    <property type="match status" value="1"/>
</dbReference>
<evidence type="ECO:0000259" key="1">
    <source>
        <dbReference type="Pfam" id="PF00501"/>
    </source>
</evidence>